<evidence type="ECO:0000313" key="2">
    <source>
        <dbReference type="Proteomes" id="UP000277811"/>
    </source>
</evidence>
<accession>A0A498R4K5</accession>
<dbReference type="AlphaFoldDB" id="A0A498R4K5"/>
<dbReference type="Proteomes" id="UP000277811">
    <property type="component" value="Unassembled WGS sequence"/>
</dbReference>
<gene>
    <name evidence="1" type="ORF">LUCI_1602</name>
</gene>
<dbReference type="RefSeq" id="WP_122627322.1">
    <property type="nucleotide sequence ID" value="NZ_UPPP01000063.1"/>
</dbReference>
<dbReference type="OrthoDB" id="1678992at2"/>
<dbReference type="EMBL" id="UPPP01000063">
    <property type="protein sequence ID" value="VBB06371.1"/>
    <property type="molecule type" value="Genomic_DNA"/>
</dbReference>
<evidence type="ECO:0000313" key="1">
    <source>
        <dbReference type="EMBL" id="VBB06371.1"/>
    </source>
</evidence>
<name>A0A498R4K5_9FIRM</name>
<organism evidence="1 2">
    <name type="scientific">Lucifera butyrica</name>
    <dbReference type="NCBI Taxonomy" id="1351585"/>
    <lineage>
        <taxon>Bacteria</taxon>
        <taxon>Bacillati</taxon>
        <taxon>Bacillota</taxon>
        <taxon>Negativicutes</taxon>
        <taxon>Veillonellales</taxon>
        <taxon>Veillonellaceae</taxon>
        <taxon>Lucifera</taxon>
    </lineage>
</organism>
<protein>
    <submittedName>
        <fullName evidence="1">Uncharacterized protein</fullName>
    </submittedName>
</protein>
<sequence>MVIRTSSTLALYCHHCGKIQLHDVSLFTLRGSGNQRLFCSCGCAQADISAIGHHQYLLNIPCVLCETNHLLCLDNRKIWRVPMEKIYCSKENLELGLIGERQAVEQMIEHYKQACEDLFREANYDEDDVDDPQLMFEMLNQLHDIAEKGGLQCSCGSIDIEAQVFPECIDLWCRQCGGHLTVRAGDEADLARIKALKRIELIPPRRFHHKT</sequence>
<reference evidence="1 2" key="1">
    <citation type="submission" date="2018-06" db="EMBL/GenBank/DDBJ databases">
        <authorList>
            <person name="Strepis N."/>
        </authorList>
    </citation>
    <scope>NUCLEOTIDE SEQUENCE [LARGE SCALE GENOMIC DNA]</scope>
    <source>
        <strain evidence="1">LUCI</strain>
    </source>
</reference>
<proteinExistence type="predicted"/>
<keyword evidence="2" id="KW-1185">Reference proteome</keyword>